<feature type="compositionally biased region" description="Polar residues" evidence="1">
    <location>
        <begin position="171"/>
        <end position="191"/>
    </location>
</feature>
<proteinExistence type="predicted"/>
<dbReference type="EMBL" id="JAFCMP010000543">
    <property type="protein sequence ID" value="KAG5175918.1"/>
    <property type="molecule type" value="Genomic_DNA"/>
</dbReference>
<protein>
    <submittedName>
        <fullName evidence="2">Uncharacterized protein</fullName>
    </submittedName>
</protein>
<feature type="region of interest" description="Disordered" evidence="1">
    <location>
        <begin position="74"/>
        <end position="100"/>
    </location>
</feature>
<accession>A0A835YK31</accession>
<feature type="compositionally biased region" description="Low complexity" evidence="1">
    <location>
        <begin position="1"/>
        <end position="25"/>
    </location>
</feature>
<reference evidence="2" key="1">
    <citation type="submission" date="2021-02" db="EMBL/GenBank/DDBJ databases">
        <title>First Annotated Genome of the Yellow-green Alga Tribonema minus.</title>
        <authorList>
            <person name="Mahan K.M."/>
        </authorList>
    </citation>
    <scope>NUCLEOTIDE SEQUENCE</scope>
    <source>
        <strain evidence="2">UTEX B ZZ1240</strain>
    </source>
</reference>
<feature type="compositionally biased region" description="Low complexity" evidence="1">
    <location>
        <begin position="323"/>
        <end position="335"/>
    </location>
</feature>
<feature type="non-terminal residue" evidence="2">
    <location>
        <position position="405"/>
    </location>
</feature>
<keyword evidence="3" id="KW-1185">Reference proteome</keyword>
<dbReference type="Proteomes" id="UP000664859">
    <property type="component" value="Unassembled WGS sequence"/>
</dbReference>
<gene>
    <name evidence="2" type="ORF">JKP88DRAFT_265601</name>
</gene>
<dbReference type="AlphaFoldDB" id="A0A835YK31"/>
<evidence type="ECO:0000313" key="3">
    <source>
        <dbReference type="Proteomes" id="UP000664859"/>
    </source>
</evidence>
<evidence type="ECO:0000313" key="2">
    <source>
        <dbReference type="EMBL" id="KAG5175918.1"/>
    </source>
</evidence>
<feature type="compositionally biased region" description="Low complexity" evidence="1">
    <location>
        <begin position="228"/>
        <end position="238"/>
    </location>
</feature>
<comment type="caution">
    <text evidence="2">The sequence shown here is derived from an EMBL/GenBank/DDBJ whole genome shotgun (WGS) entry which is preliminary data.</text>
</comment>
<feature type="region of interest" description="Disordered" evidence="1">
    <location>
        <begin position="228"/>
        <end position="351"/>
    </location>
</feature>
<organism evidence="2 3">
    <name type="scientific">Tribonema minus</name>
    <dbReference type="NCBI Taxonomy" id="303371"/>
    <lineage>
        <taxon>Eukaryota</taxon>
        <taxon>Sar</taxon>
        <taxon>Stramenopiles</taxon>
        <taxon>Ochrophyta</taxon>
        <taxon>PX clade</taxon>
        <taxon>Xanthophyceae</taxon>
        <taxon>Tribonematales</taxon>
        <taxon>Tribonemataceae</taxon>
        <taxon>Tribonema</taxon>
    </lineage>
</organism>
<feature type="region of interest" description="Disordered" evidence="1">
    <location>
        <begin position="1"/>
        <end position="31"/>
    </location>
</feature>
<feature type="region of interest" description="Disordered" evidence="1">
    <location>
        <begin position="171"/>
        <end position="197"/>
    </location>
</feature>
<sequence>MTSAPAPQQQPQAPAAPERQAPAPRRVIDHPNLKAKFRLQIWVPPEQVAKIMNKNGPLGGMFRDPQIMRVLVPQQQPQPADNAQLKQEGKHPVGSGKYPAPPANIQLEGEADGVFTAVDLIMAAVDRFPVHTTSAPAARVRPLMGTTGGSQNRPSVLRDIQRIAGVTASTKRANNISSDGGKTDTQGTGATDTPEAAASAAAAAAEAYAAAKDEAVEAGAGDGVAEAEVAEAPAASEQAEADAMEATDGAVEGQGTEDVAAAEPVEESSEEISAVHEESADNEPDQQEQEAQQAVEPSKETRVEGAAGGVEGKATSQEETEIPSEPTAAEAATAAPSPPSPPTATAASQAVAPQPISLTISGPASAVALAVETINAIIEDKSTIYEVMKALRLKAPKRPSQQQPQ</sequence>
<name>A0A835YK31_9STRA</name>
<evidence type="ECO:0000256" key="1">
    <source>
        <dbReference type="SAM" id="MobiDB-lite"/>
    </source>
</evidence>